<gene>
    <name evidence="1" type="ORF">C8263_02565</name>
</gene>
<dbReference type="AlphaFoldDB" id="A0A2T3WBG4"/>
<dbReference type="OrthoDB" id="117483at2"/>
<evidence type="ECO:0000313" key="2">
    <source>
        <dbReference type="Proteomes" id="UP000240317"/>
    </source>
</evidence>
<proteinExistence type="predicted"/>
<reference evidence="1 2" key="1">
    <citation type="submission" date="2018-03" db="EMBL/GenBank/DDBJ databases">
        <title>Draft genome of Deinococcus sp. OD32.</title>
        <authorList>
            <person name="Wang X.-P."/>
            <person name="Du Z.-J."/>
        </authorList>
    </citation>
    <scope>NUCLEOTIDE SEQUENCE [LARGE SCALE GENOMIC DNA]</scope>
    <source>
        <strain evidence="1 2">OD32</strain>
    </source>
</reference>
<dbReference type="RefSeq" id="WP_107136555.1">
    <property type="nucleotide sequence ID" value="NZ_PYSV01000002.1"/>
</dbReference>
<accession>A0A2T3WBG4</accession>
<name>A0A2T3WBG4_9DEIO</name>
<sequence>MTTFPQLATTLKADRAFQILTGPPAPFTPQLAALADMLVYARLTTLQAVAGMTPGELDAVPPGLGNSCGMLLAHLGAVHRAYHALSFEGHDPYDTDAYAPYRAALDLGEAARETIRGHELAWYEAELEATLNLTLTGLAARDDAWLAGPVPADPTMNHHWAWFHVMEDEVSHRGQLRLIRRLLREQGP</sequence>
<organism evidence="1 2">
    <name type="scientific">Deinococcus arcticus</name>
    <dbReference type="NCBI Taxonomy" id="2136176"/>
    <lineage>
        <taxon>Bacteria</taxon>
        <taxon>Thermotogati</taxon>
        <taxon>Deinococcota</taxon>
        <taxon>Deinococci</taxon>
        <taxon>Deinococcales</taxon>
        <taxon>Deinococcaceae</taxon>
        <taxon>Deinococcus</taxon>
    </lineage>
</organism>
<comment type="caution">
    <text evidence="1">The sequence shown here is derived from an EMBL/GenBank/DDBJ whole genome shotgun (WGS) entry which is preliminary data.</text>
</comment>
<dbReference type="Proteomes" id="UP000240317">
    <property type="component" value="Unassembled WGS sequence"/>
</dbReference>
<dbReference type="InterPro" id="IPR007061">
    <property type="entry name" value="MST-like"/>
</dbReference>
<keyword evidence="2" id="KW-1185">Reference proteome</keyword>
<dbReference type="EMBL" id="PYSV01000002">
    <property type="protein sequence ID" value="PTA69245.1"/>
    <property type="molecule type" value="Genomic_DNA"/>
</dbReference>
<dbReference type="Gene3D" id="1.20.120.450">
    <property type="entry name" value="dinb family like domain"/>
    <property type="match status" value="1"/>
</dbReference>
<protein>
    <recommendedName>
        <fullName evidence="3">DUF664 domain-containing protein</fullName>
    </recommendedName>
</protein>
<dbReference type="InterPro" id="IPR034660">
    <property type="entry name" value="DinB/YfiT-like"/>
</dbReference>
<evidence type="ECO:0000313" key="1">
    <source>
        <dbReference type="EMBL" id="PTA69245.1"/>
    </source>
</evidence>
<dbReference type="SUPFAM" id="SSF109854">
    <property type="entry name" value="DinB/YfiT-like putative metalloenzymes"/>
    <property type="match status" value="1"/>
</dbReference>
<evidence type="ECO:0008006" key="3">
    <source>
        <dbReference type="Google" id="ProtNLM"/>
    </source>
</evidence>
<dbReference type="Pfam" id="PF04978">
    <property type="entry name" value="MST"/>
    <property type="match status" value="1"/>
</dbReference>